<feature type="compositionally biased region" description="Polar residues" evidence="1">
    <location>
        <begin position="417"/>
        <end position="434"/>
    </location>
</feature>
<dbReference type="Proteomes" id="UP000078237">
    <property type="component" value="Unassembled WGS sequence"/>
</dbReference>
<feature type="region of interest" description="Disordered" evidence="1">
    <location>
        <begin position="108"/>
        <end position="449"/>
    </location>
</feature>
<dbReference type="AlphaFoldDB" id="A0A175WEG4"/>
<feature type="compositionally biased region" description="Basic and acidic residues" evidence="1">
    <location>
        <begin position="665"/>
        <end position="680"/>
    </location>
</feature>
<feature type="compositionally biased region" description="Polar residues" evidence="1">
    <location>
        <begin position="768"/>
        <end position="779"/>
    </location>
</feature>
<accession>A0A175WEG4</accession>
<feature type="region of interest" description="Disordered" evidence="1">
    <location>
        <begin position="663"/>
        <end position="1124"/>
    </location>
</feature>
<feature type="compositionally biased region" description="Basic and acidic residues" evidence="1">
    <location>
        <begin position="512"/>
        <end position="521"/>
    </location>
</feature>
<feature type="compositionally biased region" description="Basic and acidic residues" evidence="1">
    <location>
        <begin position="780"/>
        <end position="799"/>
    </location>
</feature>
<dbReference type="EMBL" id="LCTW02000025">
    <property type="protein sequence ID" value="KXX81889.1"/>
    <property type="molecule type" value="Genomic_DNA"/>
</dbReference>
<feature type="compositionally biased region" description="Low complexity" evidence="1">
    <location>
        <begin position="709"/>
        <end position="723"/>
    </location>
</feature>
<gene>
    <name evidence="2" type="ORF">MMYC01_202314</name>
</gene>
<protein>
    <submittedName>
        <fullName evidence="2">Uncharacterized protein</fullName>
    </submittedName>
</protein>
<evidence type="ECO:0000313" key="3">
    <source>
        <dbReference type="Proteomes" id="UP000078237"/>
    </source>
</evidence>
<evidence type="ECO:0000256" key="1">
    <source>
        <dbReference type="SAM" id="MobiDB-lite"/>
    </source>
</evidence>
<feature type="compositionally biased region" description="Polar residues" evidence="1">
    <location>
        <begin position="685"/>
        <end position="702"/>
    </location>
</feature>
<feature type="compositionally biased region" description="Low complexity" evidence="1">
    <location>
        <begin position="349"/>
        <end position="358"/>
    </location>
</feature>
<reference evidence="2 3" key="1">
    <citation type="journal article" date="2016" name="Genome Announc.">
        <title>Genome Sequence of Madurella mycetomatis mm55, Isolated from a Human Mycetoma Case in Sudan.</title>
        <authorList>
            <person name="Smit S."/>
            <person name="Derks M.F."/>
            <person name="Bervoets S."/>
            <person name="Fahal A."/>
            <person name="van Leeuwen W."/>
            <person name="van Belkum A."/>
            <person name="van de Sande W.W."/>
        </authorList>
    </citation>
    <scope>NUCLEOTIDE SEQUENCE [LARGE SCALE GENOMIC DNA]</scope>
    <source>
        <strain evidence="3">mm55</strain>
    </source>
</reference>
<feature type="compositionally biased region" description="Acidic residues" evidence="1">
    <location>
        <begin position="150"/>
        <end position="162"/>
    </location>
</feature>
<feature type="compositionally biased region" description="Basic and acidic residues" evidence="1">
    <location>
        <begin position="947"/>
        <end position="973"/>
    </location>
</feature>
<feature type="compositionally biased region" description="Low complexity" evidence="1">
    <location>
        <begin position="987"/>
        <end position="1014"/>
    </location>
</feature>
<feature type="compositionally biased region" description="Low complexity" evidence="1">
    <location>
        <begin position="1058"/>
        <end position="1089"/>
    </location>
</feature>
<feature type="compositionally biased region" description="Basic and acidic residues" evidence="1">
    <location>
        <begin position="1029"/>
        <end position="1041"/>
    </location>
</feature>
<feature type="compositionally biased region" description="Basic and acidic residues" evidence="1">
    <location>
        <begin position="555"/>
        <end position="570"/>
    </location>
</feature>
<feature type="compositionally biased region" description="Polar residues" evidence="1">
    <location>
        <begin position="312"/>
        <end position="322"/>
    </location>
</feature>
<proteinExistence type="predicted"/>
<feature type="compositionally biased region" description="Polar residues" evidence="1">
    <location>
        <begin position="876"/>
        <end position="891"/>
    </location>
</feature>
<sequence length="1227" mass="132670">MDILFSPYGVGDVPKSAMAEVERRTEDLLKSSSFQRMLELEEKYKTNRLRGVQQLALPSSQSPTKQKDGPPPRPARPDTLSPEQNYLMLKIARRSVILPSLAITIPQPVDYGKRDLPSEGEDELERERHADIGTPTNSETFHKQVKFLAPEDDEDEDDENDGMSEQSSICQSPSWEGYGQRKKEKKLEAERRKKEKEQAEKEAKAAKKRNTARLSKPPPPPLPATASRDARAGGLTIADRSMSDPLLISQHLPQSSPSITRPEDVGRAASADDLQQNRQYRPAVHEVLSDSGSNIRHFVGGAKPNRERERNLTAQTATQDPYSPTIPHHLMCDSGAVPRQDLHRSVSEGPASFSQPSSPSFPPPRPEGRSPWDVCPPSASRTPMLRHASPSGRERGNTMPQGATGTARGHGGKNHGDSQSTASSNHLQGLTTSHPLIDGGRREGYVRYQRAQSTERAMATLADEQLLGSAISYYPPARSSSHPDPHTRRPSLSQEAKSATMKFVGVKLPSATRDDGSKSSRPDTQSDYFTFKAIPYSPSGLESSVPAETMLASPRGRDNTRPKRADERPSTADVTVSRSTRGIDESWTVLERPPTSQSSASSGDPSVAGSVSSNHSKKGRSLKDAAKAALNMSKGAQQHQDEYKPSVPMPPYFAFRARMQSRALARAETDADRTAPERPPEAALNPTTAHPVSSATKTTETGTQGGCRASEGSSSSSAYEDGSPLPSPATTPDTSRPQSAKDIPLVAGELAKEESGPFALQDDERTLRQSFDSSNSSTPRLDDSEARESIEMGDEDRWSRTALPIDIDEDAQSPTASVSNPDNMGTINPANHSAATEQSIPETVSASAQASNSGLSHRGPDLAISIPPRSKKRASITINSPRRSPVETSPAEQAEANPRKAHRRPEELPYPRSFSSPMAYSELQDVKKRETSVEKQKGKQQQKHVKSRELDVEGRSERAKEGEAQQTASRRDTTAQGIPGHLHRNWTSGSISSTSSTAPSSGSRSPGGSPAFPADFQIPSNPYVVDFPEQAKDQGVSHDIPRSAGPPSPISLPSPVHQAPSNSPAQPRAQPAPTRQSTSTTPSRTSTPAGRPPATAPVSILKQPKNPTPDVPSAASPGPRPHVLSALPKHMQLQAGISVRPLATAAETRMAPIAKMFVECCSCKFYHDMPSKIYECMAKPDAVVEDKVLGISGAITTMVKCPWCQHNMSRSCCAGYAAVVYLKEKLH</sequence>
<dbReference type="VEuPathDB" id="FungiDB:MMYC01_202314"/>
<evidence type="ECO:0000313" key="2">
    <source>
        <dbReference type="EMBL" id="KXX81889.1"/>
    </source>
</evidence>
<keyword evidence="3" id="KW-1185">Reference proteome</keyword>
<feature type="compositionally biased region" description="Polar residues" evidence="1">
    <location>
        <begin position="594"/>
        <end position="614"/>
    </location>
</feature>
<comment type="caution">
    <text evidence="2">The sequence shown here is derived from an EMBL/GenBank/DDBJ whole genome shotgun (WGS) entry which is preliminary data.</text>
</comment>
<feature type="region of interest" description="Disordered" evidence="1">
    <location>
        <begin position="473"/>
        <end position="626"/>
    </location>
</feature>
<feature type="compositionally biased region" description="Basic and acidic residues" evidence="1">
    <location>
        <begin position="924"/>
        <end position="937"/>
    </location>
</feature>
<feature type="region of interest" description="Disordered" evidence="1">
    <location>
        <begin position="48"/>
        <end position="84"/>
    </location>
</feature>
<feature type="compositionally biased region" description="Polar residues" evidence="1">
    <location>
        <begin position="163"/>
        <end position="174"/>
    </location>
</feature>
<dbReference type="OrthoDB" id="5386674at2759"/>
<organism evidence="2 3">
    <name type="scientific">Madurella mycetomatis</name>
    <dbReference type="NCBI Taxonomy" id="100816"/>
    <lineage>
        <taxon>Eukaryota</taxon>
        <taxon>Fungi</taxon>
        <taxon>Dikarya</taxon>
        <taxon>Ascomycota</taxon>
        <taxon>Pezizomycotina</taxon>
        <taxon>Sordariomycetes</taxon>
        <taxon>Sordariomycetidae</taxon>
        <taxon>Sordariales</taxon>
        <taxon>Sordariales incertae sedis</taxon>
        <taxon>Madurella</taxon>
    </lineage>
</organism>
<name>A0A175WEG4_9PEZI</name>
<feature type="compositionally biased region" description="Polar residues" evidence="1">
    <location>
        <begin position="812"/>
        <end position="855"/>
    </location>
</feature>
<feature type="compositionally biased region" description="Basic and acidic residues" evidence="1">
    <location>
        <begin position="179"/>
        <end position="205"/>
    </location>
</feature>
<feature type="compositionally biased region" description="Polar residues" evidence="1">
    <location>
        <begin position="728"/>
        <end position="738"/>
    </location>
</feature>